<dbReference type="AlphaFoldDB" id="A0A7I9W3L6"/>
<organism evidence="1 2">
    <name type="scientific">Mycolicibacterium agri</name>
    <name type="common">Mycobacterium agri</name>
    <dbReference type="NCBI Taxonomy" id="36811"/>
    <lineage>
        <taxon>Bacteria</taxon>
        <taxon>Bacillati</taxon>
        <taxon>Actinomycetota</taxon>
        <taxon>Actinomycetes</taxon>
        <taxon>Mycobacteriales</taxon>
        <taxon>Mycobacteriaceae</taxon>
        <taxon>Mycolicibacterium</taxon>
    </lineage>
</organism>
<name>A0A7I9W3L6_MYCAG</name>
<accession>A0A7I9W3L6</accession>
<evidence type="ECO:0000313" key="1">
    <source>
        <dbReference type="EMBL" id="GFG51969.1"/>
    </source>
</evidence>
<proteinExistence type="predicted"/>
<dbReference type="EMBL" id="BLKS01000001">
    <property type="protein sequence ID" value="GFG51969.1"/>
    <property type="molecule type" value="Genomic_DNA"/>
</dbReference>
<reference evidence="1 2" key="1">
    <citation type="journal article" date="2019" name="Emerg. Microbes Infect.">
        <title>Comprehensive subspecies identification of 175 nontuberculous mycobacteria species based on 7547 genomic profiles.</title>
        <authorList>
            <person name="Matsumoto Y."/>
            <person name="Kinjo T."/>
            <person name="Motooka D."/>
            <person name="Nabeya D."/>
            <person name="Jung N."/>
            <person name="Uechi K."/>
            <person name="Horii T."/>
            <person name="Iida T."/>
            <person name="Fujita J."/>
            <person name="Nakamura S."/>
        </authorList>
    </citation>
    <scope>NUCLEOTIDE SEQUENCE [LARGE SCALE GENOMIC DNA]</scope>
    <source>
        <strain evidence="1 2">JCM 6377</strain>
    </source>
</reference>
<gene>
    <name evidence="1" type="ORF">MAGR_34100</name>
</gene>
<dbReference type="Proteomes" id="UP000465302">
    <property type="component" value="Unassembled WGS sequence"/>
</dbReference>
<sequence length="88" mass="9327">MQAVDDLVDREAYGIAVRGVHATRRGTVESQPSQMSADRRVDDVGGGVVLSCGIQYRSDIEACGVTFSHTGLDVGGTVKVPLFFSGVR</sequence>
<protein>
    <submittedName>
        <fullName evidence="1">Uncharacterized protein</fullName>
    </submittedName>
</protein>
<comment type="caution">
    <text evidence="1">The sequence shown here is derived from an EMBL/GenBank/DDBJ whole genome shotgun (WGS) entry which is preliminary data.</text>
</comment>
<evidence type="ECO:0000313" key="2">
    <source>
        <dbReference type="Proteomes" id="UP000465302"/>
    </source>
</evidence>